<dbReference type="GO" id="GO:0000155">
    <property type="term" value="F:phosphorelay sensor kinase activity"/>
    <property type="evidence" value="ECO:0007669"/>
    <property type="project" value="InterPro"/>
</dbReference>
<gene>
    <name evidence="13" type="ORF">DD235_12480</name>
</gene>
<dbReference type="InterPro" id="IPR036890">
    <property type="entry name" value="HATPase_C_sf"/>
</dbReference>
<dbReference type="EC" id="2.7.13.3" evidence="3"/>
<comment type="caution">
    <text evidence="13">The sequence shown here is derived from an EMBL/GenBank/DDBJ whole genome shotgun (WGS) entry which is preliminary data.</text>
</comment>
<evidence type="ECO:0000256" key="3">
    <source>
        <dbReference type="ARBA" id="ARBA00012438"/>
    </source>
</evidence>
<proteinExistence type="predicted"/>
<keyword evidence="8 11" id="KW-1133">Transmembrane helix</keyword>
<evidence type="ECO:0000256" key="5">
    <source>
        <dbReference type="ARBA" id="ARBA00022679"/>
    </source>
</evidence>
<dbReference type="InterPro" id="IPR036097">
    <property type="entry name" value="HisK_dim/P_sf"/>
</dbReference>
<name>A0A2V1JZW2_9BURK</name>
<dbReference type="SUPFAM" id="SSF55874">
    <property type="entry name" value="ATPase domain of HSP90 chaperone/DNA topoisomerase II/histidine kinase"/>
    <property type="match status" value="1"/>
</dbReference>
<dbReference type="Proteomes" id="UP000245212">
    <property type="component" value="Unassembled WGS sequence"/>
</dbReference>
<feature type="region of interest" description="Disordered" evidence="10">
    <location>
        <begin position="136"/>
        <end position="159"/>
    </location>
</feature>
<dbReference type="InterPro" id="IPR003594">
    <property type="entry name" value="HATPase_dom"/>
</dbReference>
<protein>
    <recommendedName>
        <fullName evidence="3">histidine kinase</fullName>
        <ecNumber evidence="3">2.7.13.3</ecNumber>
    </recommendedName>
</protein>
<dbReference type="PRINTS" id="PR00344">
    <property type="entry name" value="BCTRLSENSOR"/>
</dbReference>
<dbReference type="InterPro" id="IPR003661">
    <property type="entry name" value="HisK_dim/P_dom"/>
</dbReference>
<dbReference type="GO" id="GO:0005886">
    <property type="term" value="C:plasma membrane"/>
    <property type="evidence" value="ECO:0007669"/>
    <property type="project" value="TreeGrafter"/>
</dbReference>
<keyword evidence="9 11" id="KW-0472">Membrane</keyword>
<feature type="transmembrane region" description="Helical" evidence="11">
    <location>
        <begin position="189"/>
        <end position="210"/>
    </location>
</feature>
<evidence type="ECO:0000259" key="12">
    <source>
        <dbReference type="PROSITE" id="PS50109"/>
    </source>
</evidence>
<dbReference type="Gene3D" id="3.30.565.10">
    <property type="entry name" value="Histidine kinase-like ATPase, C-terminal domain"/>
    <property type="match status" value="1"/>
</dbReference>
<evidence type="ECO:0000256" key="9">
    <source>
        <dbReference type="ARBA" id="ARBA00023136"/>
    </source>
</evidence>
<evidence type="ECO:0000313" key="14">
    <source>
        <dbReference type="Proteomes" id="UP000245212"/>
    </source>
</evidence>
<dbReference type="RefSeq" id="WP_109062429.1">
    <property type="nucleotide sequence ID" value="NZ_QETA01000005.1"/>
</dbReference>
<keyword evidence="5" id="KW-0808">Transferase</keyword>
<dbReference type="PANTHER" id="PTHR45436">
    <property type="entry name" value="SENSOR HISTIDINE KINASE YKOH"/>
    <property type="match status" value="1"/>
</dbReference>
<evidence type="ECO:0000256" key="7">
    <source>
        <dbReference type="ARBA" id="ARBA00022777"/>
    </source>
</evidence>
<dbReference type="AlphaFoldDB" id="A0A2V1JZW2"/>
<keyword evidence="4" id="KW-0597">Phosphoprotein</keyword>
<keyword evidence="14" id="KW-1185">Reference proteome</keyword>
<dbReference type="Pfam" id="PF00512">
    <property type="entry name" value="HisKA"/>
    <property type="match status" value="1"/>
</dbReference>
<comment type="subcellular location">
    <subcellularLocation>
        <location evidence="2">Membrane</location>
    </subcellularLocation>
</comment>
<sequence>MAIPRSLKWQLLSWVIPALLLSLGVGLWISTTLLDEQAEAAYDRSLAGVVRALDLNISTASGGLALEQPYRLLEFFQLTASGNVYYHVSTEDGLAEIGHPRLPLPHGPLQDGQLYFYNTTYLGNEPVRVATMARQLDLPSSESAPETAQRPSSHPATAPSRVIIQVAESMEGRHLFTQSILIRSIGRDVLVILLSAVLLVAGIIIALRPLNRLRNEMRRRHPDDLRPIDTQDIPAEVLPLVDAVNQHMARFSCQAEQQRQFLDDASHQLRTPLSVLRTQIGYALRENDPAETHEALRSMASGLDRAVRVTNQMLALARARDAGLQDRSAARSRFDLGLATEEAVRFLLANARARRLQYDLDLPDEPVMLAGDRLLVQEAIVNLIDNAIRYSPERGTVSISLSFEAACALVCIDDSGPGMGADDLAQAGVRFRRGAAGKGKSGAGLGLAIVRTIVEAHDGKLILQTSEQLGGLQARLVFPLG</sequence>
<dbReference type="InterPro" id="IPR050428">
    <property type="entry name" value="TCS_sensor_his_kinase"/>
</dbReference>
<evidence type="ECO:0000256" key="2">
    <source>
        <dbReference type="ARBA" id="ARBA00004370"/>
    </source>
</evidence>
<dbReference type="PANTHER" id="PTHR45436:SF1">
    <property type="entry name" value="SENSOR PROTEIN QSEC"/>
    <property type="match status" value="1"/>
</dbReference>
<evidence type="ECO:0000256" key="8">
    <source>
        <dbReference type="ARBA" id="ARBA00022989"/>
    </source>
</evidence>
<evidence type="ECO:0000256" key="6">
    <source>
        <dbReference type="ARBA" id="ARBA00022692"/>
    </source>
</evidence>
<organism evidence="13 14">
    <name type="scientific">Corticimicrobacter populi</name>
    <dbReference type="NCBI Taxonomy" id="2175229"/>
    <lineage>
        <taxon>Bacteria</taxon>
        <taxon>Pseudomonadati</taxon>
        <taxon>Pseudomonadota</taxon>
        <taxon>Betaproteobacteria</taxon>
        <taxon>Burkholderiales</taxon>
        <taxon>Alcaligenaceae</taxon>
        <taxon>Corticimicrobacter</taxon>
    </lineage>
</organism>
<evidence type="ECO:0000256" key="1">
    <source>
        <dbReference type="ARBA" id="ARBA00000085"/>
    </source>
</evidence>
<accession>A0A2V1JZW2</accession>
<dbReference type="Pfam" id="PF08521">
    <property type="entry name" value="2CSK_N"/>
    <property type="match status" value="1"/>
</dbReference>
<dbReference type="InterPro" id="IPR005467">
    <property type="entry name" value="His_kinase_dom"/>
</dbReference>
<comment type="catalytic activity">
    <reaction evidence="1">
        <text>ATP + protein L-histidine = ADP + protein N-phospho-L-histidine.</text>
        <dbReference type="EC" id="2.7.13.3"/>
    </reaction>
</comment>
<keyword evidence="6 11" id="KW-0812">Transmembrane</keyword>
<dbReference type="CDD" id="cd00075">
    <property type="entry name" value="HATPase"/>
    <property type="match status" value="1"/>
</dbReference>
<dbReference type="EMBL" id="QETA01000005">
    <property type="protein sequence ID" value="PWF22191.1"/>
    <property type="molecule type" value="Genomic_DNA"/>
</dbReference>
<dbReference type="SMART" id="SM00387">
    <property type="entry name" value="HATPase_c"/>
    <property type="match status" value="1"/>
</dbReference>
<dbReference type="SMART" id="SM00388">
    <property type="entry name" value="HisKA"/>
    <property type="match status" value="1"/>
</dbReference>
<dbReference type="CDD" id="cd00082">
    <property type="entry name" value="HisKA"/>
    <property type="match status" value="1"/>
</dbReference>
<feature type="transmembrane region" description="Helical" evidence="11">
    <location>
        <begin position="12"/>
        <end position="29"/>
    </location>
</feature>
<dbReference type="SUPFAM" id="SSF47384">
    <property type="entry name" value="Homodimeric domain of signal transducing histidine kinase"/>
    <property type="match status" value="1"/>
</dbReference>
<reference evidence="14" key="1">
    <citation type="submission" date="2018-05" db="EMBL/GenBank/DDBJ databases">
        <authorList>
            <person name="Li Y."/>
        </authorList>
    </citation>
    <scope>NUCLEOTIDE SEQUENCE [LARGE SCALE GENOMIC DNA]</scope>
    <source>
        <strain evidence="14">3d-2-2</strain>
    </source>
</reference>
<dbReference type="Pfam" id="PF02518">
    <property type="entry name" value="HATPase_c"/>
    <property type="match status" value="1"/>
</dbReference>
<evidence type="ECO:0000256" key="10">
    <source>
        <dbReference type="SAM" id="MobiDB-lite"/>
    </source>
</evidence>
<feature type="domain" description="Histidine kinase" evidence="12">
    <location>
        <begin position="264"/>
        <end position="481"/>
    </location>
</feature>
<feature type="compositionally biased region" description="Polar residues" evidence="10">
    <location>
        <begin position="138"/>
        <end position="155"/>
    </location>
</feature>
<dbReference type="PROSITE" id="PS50109">
    <property type="entry name" value="HIS_KIN"/>
    <property type="match status" value="1"/>
</dbReference>
<keyword evidence="7 13" id="KW-0418">Kinase</keyword>
<evidence type="ECO:0000256" key="4">
    <source>
        <dbReference type="ARBA" id="ARBA00022553"/>
    </source>
</evidence>
<evidence type="ECO:0000313" key="13">
    <source>
        <dbReference type="EMBL" id="PWF22191.1"/>
    </source>
</evidence>
<dbReference type="InterPro" id="IPR013727">
    <property type="entry name" value="2CSK_N"/>
</dbReference>
<evidence type="ECO:0000256" key="11">
    <source>
        <dbReference type="SAM" id="Phobius"/>
    </source>
</evidence>
<dbReference type="InterPro" id="IPR004358">
    <property type="entry name" value="Sig_transdc_His_kin-like_C"/>
</dbReference>
<dbReference type="Gene3D" id="1.10.287.130">
    <property type="match status" value="1"/>
</dbReference>